<keyword evidence="1" id="KW-0472">Membrane</keyword>
<evidence type="ECO:0000313" key="4">
    <source>
        <dbReference type="Proteomes" id="UP000789595"/>
    </source>
</evidence>
<evidence type="ECO:0000313" key="3">
    <source>
        <dbReference type="EMBL" id="CAH0365615.1"/>
    </source>
</evidence>
<keyword evidence="1" id="KW-0812">Transmembrane</keyword>
<dbReference type="EMBL" id="CAKKNE010000001">
    <property type="protein sequence ID" value="CAH0365615.1"/>
    <property type="molecule type" value="Genomic_DNA"/>
</dbReference>
<keyword evidence="4" id="KW-1185">Reference proteome</keyword>
<organism evidence="3 4">
    <name type="scientific">Pelagomonas calceolata</name>
    <dbReference type="NCBI Taxonomy" id="35677"/>
    <lineage>
        <taxon>Eukaryota</taxon>
        <taxon>Sar</taxon>
        <taxon>Stramenopiles</taxon>
        <taxon>Ochrophyta</taxon>
        <taxon>Pelagophyceae</taxon>
        <taxon>Pelagomonadales</taxon>
        <taxon>Pelagomonadaceae</taxon>
        <taxon>Pelagomonas</taxon>
    </lineage>
</organism>
<evidence type="ECO:0000256" key="1">
    <source>
        <dbReference type="SAM" id="Phobius"/>
    </source>
</evidence>
<accession>A0A8J2S7T3</accession>
<feature type="chain" id="PRO_5035307111" evidence="2">
    <location>
        <begin position="23"/>
        <end position="357"/>
    </location>
</feature>
<dbReference type="AlphaFoldDB" id="A0A8J2S7T3"/>
<name>A0A8J2S7T3_9STRA</name>
<feature type="transmembrane region" description="Helical" evidence="1">
    <location>
        <begin position="319"/>
        <end position="342"/>
    </location>
</feature>
<evidence type="ECO:0000256" key="2">
    <source>
        <dbReference type="SAM" id="SignalP"/>
    </source>
</evidence>
<comment type="caution">
    <text evidence="3">The sequence shown here is derived from an EMBL/GenBank/DDBJ whole genome shotgun (WGS) entry which is preliminary data.</text>
</comment>
<keyword evidence="2" id="KW-0732">Signal</keyword>
<keyword evidence="1" id="KW-1133">Transmembrane helix</keyword>
<feature type="signal peptide" evidence="2">
    <location>
        <begin position="1"/>
        <end position="22"/>
    </location>
</feature>
<proteinExistence type="predicted"/>
<sequence length="357" mass="36817">MLFVAAKVESIAILLCLGAARAACDPSSWPDLDTHVCGGCKALVNWKPYGSTCGGYCSGIGLTCVDGWEEVGDDGCTEGENLGCDRSYFGTGDAICECAGDYDEANYGACRQSNCPCQRGFRLPGDWGWDATADINYVRTNAFIAAAVNCACTRCGHYDFIKAWPAYDGGCGIAQTVVADGSAASQVVLNYYPLDDSTCAATQTKVQAFPDGVCLDPQTTALPFVKFTCSADGATYDYEAYGADPNCQGAADAGSAFAIPTPGCGLSADPSAPGESYISAECFGPDYNSDMSCGAPANTVDAGKKQSSGQTTSSRRSRALVAVVVAVAAFAGACCAAAVTVLRLRKSSEATVTPARP</sequence>
<gene>
    <name evidence="3" type="ORF">PECAL_1P20630</name>
</gene>
<protein>
    <submittedName>
        <fullName evidence="3">Uncharacterized protein</fullName>
    </submittedName>
</protein>
<dbReference type="Proteomes" id="UP000789595">
    <property type="component" value="Unassembled WGS sequence"/>
</dbReference>
<reference evidence="3" key="1">
    <citation type="submission" date="2021-11" db="EMBL/GenBank/DDBJ databases">
        <authorList>
            <consortium name="Genoscope - CEA"/>
            <person name="William W."/>
        </authorList>
    </citation>
    <scope>NUCLEOTIDE SEQUENCE</scope>
</reference>